<gene>
    <name evidence="1" type="ORF">IAA67_01705</name>
</gene>
<dbReference type="EMBL" id="DVFN01000021">
    <property type="protein sequence ID" value="HIQ69033.1"/>
    <property type="molecule type" value="Genomic_DNA"/>
</dbReference>
<evidence type="ECO:0000313" key="2">
    <source>
        <dbReference type="Proteomes" id="UP000886874"/>
    </source>
</evidence>
<protein>
    <submittedName>
        <fullName evidence="1">Uncharacterized protein</fullName>
    </submittedName>
</protein>
<name>A0A9D1CNF3_9FIRM</name>
<organism evidence="1 2">
    <name type="scientific">Candidatus Avoscillospira stercorigallinarum</name>
    <dbReference type="NCBI Taxonomy" id="2840708"/>
    <lineage>
        <taxon>Bacteria</taxon>
        <taxon>Bacillati</taxon>
        <taxon>Bacillota</taxon>
        <taxon>Clostridia</taxon>
        <taxon>Eubacteriales</taxon>
        <taxon>Oscillospiraceae</taxon>
        <taxon>Oscillospiraceae incertae sedis</taxon>
        <taxon>Candidatus Avoscillospira</taxon>
    </lineage>
</organism>
<reference evidence="1" key="1">
    <citation type="submission" date="2020-10" db="EMBL/GenBank/DDBJ databases">
        <authorList>
            <person name="Gilroy R."/>
        </authorList>
    </citation>
    <scope>NUCLEOTIDE SEQUENCE</scope>
    <source>
        <strain evidence="1">ChiSjej2B20-13462</strain>
    </source>
</reference>
<proteinExistence type="predicted"/>
<reference evidence="1" key="2">
    <citation type="journal article" date="2021" name="PeerJ">
        <title>Extensive microbial diversity within the chicken gut microbiome revealed by metagenomics and culture.</title>
        <authorList>
            <person name="Gilroy R."/>
            <person name="Ravi A."/>
            <person name="Getino M."/>
            <person name="Pursley I."/>
            <person name="Horton D.L."/>
            <person name="Alikhan N.F."/>
            <person name="Baker D."/>
            <person name="Gharbi K."/>
            <person name="Hall N."/>
            <person name="Watson M."/>
            <person name="Adriaenssens E.M."/>
            <person name="Foster-Nyarko E."/>
            <person name="Jarju S."/>
            <person name="Secka A."/>
            <person name="Antonio M."/>
            <person name="Oren A."/>
            <person name="Chaudhuri R.R."/>
            <person name="La Ragione R."/>
            <person name="Hildebrand F."/>
            <person name="Pallen M.J."/>
        </authorList>
    </citation>
    <scope>NUCLEOTIDE SEQUENCE</scope>
    <source>
        <strain evidence="1">ChiSjej2B20-13462</strain>
    </source>
</reference>
<evidence type="ECO:0000313" key="1">
    <source>
        <dbReference type="EMBL" id="HIQ69033.1"/>
    </source>
</evidence>
<dbReference type="AlphaFoldDB" id="A0A9D1CNF3"/>
<sequence length="480" mass="50089">MAFTPLTFTKSWENAEDFPTYEPDETQVRADLQYLYDEIRDAFNGLVAALNDTSAASNLPVSVEGLTAGTLQEALEETLAEIQNAAAGQIVNGSITKEKLHAALLQRVYGGRTLVCWDTPGSGDNEAADYPVGQLWLRPALTVENRAGTAWTCSGCTAAARPGGGWTFTADHTMAAASASQRLTGLGQAGQTVLVHLTLPGEDASLTDLTVYLGGETVTLPPDGWLEAELDSSGGLELQLSAQWPSAQAAGYFQVGDLTVAAVGALEAAFPQCAPPASWTELLDGQLPFTAFTQPRALFLEVADGVWETVDYEVLPVSRGGTGRAAVTAGQLLYGGSGGLEALDPPDTAGSLLRFTGGAPQWSAPEETVADLGVIRTAQGTYSGNAAARSITLSVTPKVLVVLGGGESCCVLLQDQRMGRTIQCSQATSSGGYPNYTAGLELQGNKLTAWMNASSTAIQCGASPRAWNAAGTAYTYLALY</sequence>
<accession>A0A9D1CNF3</accession>
<dbReference type="Proteomes" id="UP000886874">
    <property type="component" value="Unassembled WGS sequence"/>
</dbReference>
<comment type="caution">
    <text evidence="1">The sequence shown here is derived from an EMBL/GenBank/DDBJ whole genome shotgun (WGS) entry which is preliminary data.</text>
</comment>